<keyword evidence="1" id="KW-0812">Transmembrane</keyword>
<dbReference type="InterPro" id="IPR046506">
    <property type="entry name" value="DUF6684"/>
</dbReference>
<dbReference type="Pfam" id="PF20389">
    <property type="entry name" value="DUF6684"/>
    <property type="match status" value="1"/>
</dbReference>
<keyword evidence="3" id="KW-1185">Reference proteome</keyword>
<evidence type="ECO:0000313" key="2">
    <source>
        <dbReference type="EMBL" id="UPV73520.1"/>
    </source>
</evidence>
<keyword evidence="1" id="KW-0472">Membrane</keyword>
<proteinExistence type="predicted"/>
<sequence length="77" mass="8480">MATPIFERETWLDITVNIIPLCIIGFFVALFVVKSPWEIEGLTSAIGFALLIVPFVLLTYLTYVAADLIESAESGSE</sequence>
<feature type="transmembrane region" description="Helical" evidence="1">
    <location>
        <begin position="14"/>
        <end position="33"/>
    </location>
</feature>
<dbReference type="RefSeq" id="WP_248649573.1">
    <property type="nucleotide sequence ID" value="NZ_CP096659.1"/>
</dbReference>
<dbReference type="GeneID" id="72186199"/>
<keyword evidence="1" id="KW-1133">Transmembrane helix</keyword>
<accession>A0A8U0HRD8</accession>
<organism evidence="2 3">
    <name type="scientific">Halorussus limi</name>
    <dbReference type="NCBI Taxonomy" id="2938695"/>
    <lineage>
        <taxon>Archaea</taxon>
        <taxon>Methanobacteriati</taxon>
        <taxon>Methanobacteriota</taxon>
        <taxon>Stenosarchaea group</taxon>
        <taxon>Halobacteria</taxon>
        <taxon>Halobacteriales</taxon>
        <taxon>Haladaptataceae</taxon>
        <taxon>Halorussus</taxon>
    </lineage>
</organism>
<dbReference type="AlphaFoldDB" id="A0A8U0HRD8"/>
<feature type="transmembrane region" description="Helical" evidence="1">
    <location>
        <begin position="45"/>
        <end position="66"/>
    </location>
</feature>
<name>A0A8U0HRD8_9EURY</name>
<reference evidence="2 3" key="1">
    <citation type="submission" date="2022-04" db="EMBL/GenBank/DDBJ databases">
        <title>Diverse halophilic archaea isolated from saline environments.</title>
        <authorList>
            <person name="Cui H.-L."/>
        </authorList>
    </citation>
    <scope>NUCLEOTIDE SEQUENCE [LARGE SCALE GENOMIC DNA]</scope>
    <source>
        <strain evidence="2 3">XZYJT49</strain>
    </source>
</reference>
<gene>
    <name evidence="2" type="ORF">M0R89_13330</name>
</gene>
<evidence type="ECO:0000313" key="3">
    <source>
        <dbReference type="Proteomes" id="UP000830729"/>
    </source>
</evidence>
<protein>
    <submittedName>
        <fullName evidence="2">Cox cluster protein</fullName>
    </submittedName>
</protein>
<evidence type="ECO:0000256" key="1">
    <source>
        <dbReference type="SAM" id="Phobius"/>
    </source>
</evidence>
<dbReference type="Proteomes" id="UP000830729">
    <property type="component" value="Chromosome"/>
</dbReference>
<dbReference type="KEGG" id="halx:M0R89_13330"/>
<dbReference type="EMBL" id="CP096659">
    <property type="protein sequence ID" value="UPV73520.1"/>
    <property type="molecule type" value="Genomic_DNA"/>
</dbReference>